<dbReference type="GO" id="GO:0003677">
    <property type="term" value="F:DNA binding"/>
    <property type="evidence" value="ECO:0007669"/>
    <property type="project" value="UniProtKB-KW"/>
</dbReference>
<dbReference type="PANTHER" id="PTHR45566">
    <property type="entry name" value="HTH-TYPE TRANSCRIPTIONAL REGULATOR YHJB-RELATED"/>
    <property type="match status" value="1"/>
</dbReference>
<dbReference type="AlphaFoldDB" id="A0A3G7TTM1"/>
<evidence type="ECO:0000256" key="2">
    <source>
        <dbReference type="ARBA" id="ARBA00023125"/>
    </source>
</evidence>
<dbReference type="InterPro" id="IPR051015">
    <property type="entry name" value="EvgA-like"/>
</dbReference>
<dbReference type="InterPro" id="IPR058245">
    <property type="entry name" value="NreC/VraR/RcsB-like_REC"/>
</dbReference>
<dbReference type="SUPFAM" id="SSF52172">
    <property type="entry name" value="CheY-like"/>
    <property type="match status" value="1"/>
</dbReference>
<name>A0A3G7TTM1_9PSED</name>
<dbReference type="Pfam" id="PF00196">
    <property type="entry name" value="GerE"/>
    <property type="match status" value="1"/>
</dbReference>
<dbReference type="PRINTS" id="PR00038">
    <property type="entry name" value="HTHLUXR"/>
</dbReference>
<evidence type="ECO:0000313" key="4">
    <source>
        <dbReference type="Proteomes" id="UP000268048"/>
    </source>
</evidence>
<proteinExistence type="predicted"/>
<organism evidence="3 4">
    <name type="scientific">Pseudomonas chlororaphis</name>
    <dbReference type="NCBI Taxonomy" id="587753"/>
    <lineage>
        <taxon>Bacteria</taxon>
        <taxon>Pseudomonadati</taxon>
        <taxon>Pseudomonadota</taxon>
        <taxon>Gammaproteobacteria</taxon>
        <taxon>Pseudomonadales</taxon>
        <taxon>Pseudomonadaceae</taxon>
        <taxon>Pseudomonas</taxon>
    </lineage>
</organism>
<dbReference type="CDD" id="cd17535">
    <property type="entry name" value="REC_NarL-like"/>
    <property type="match status" value="1"/>
</dbReference>
<keyword evidence="1" id="KW-0597">Phosphoprotein</keyword>
<dbReference type="InterPro" id="IPR016032">
    <property type="entry name" value="Sig_transdc_resp-reg_C-effctor"/>
</dbReference>
<dbReference type="Gene3D" id="3.40.50.2300">
    <property type="match status" value="1"/>
</dbReference>
<dbReference type="InterPro" id="IPR001789">
    <property type="entry name" value="Sig_transdc_resp-reg_receiver"/>
</dbReference>
<dbReference type="SMART" id="SM00448">
    <property type="entry name" value="REC"/>
    <property type="match status" value="1"/>
</dbReference>
<dbReference type="EMBL" id="CP027753">
    <property type="protein sequence ID" value="AZE49629.1"/>
    <property type="molecule type" value="Genomic_DNA"/>
</dbReference>
<dbReference type="Gene3D" id="1.10.10.10">
    <property type="entry name" value="Winged helix-like DNA-binding domain superfamily/Winged helix DNA-binding domain"/>
    <property type="match status" value="1"/>
</dbReference>
<keyword evidence="2" id="KW-0238">DNA-binding</keyword>
<sequence length="215" mass="23724">MNKIKVVLADDHPIVLAGVKETIESDGLYDVVSVAKTSGELMSAINEHSPDIVITDFYMPGDEHYGDGMRLISYLVRHFPQVRFLVLTMLNNRSILGSLYDCGVSGVLQKSINLDEINVALRTISKGGIYKGNFTLEPDSVMASTSSVSERIASISIKEAEVLRLFLAGERLKDIATSLQRSAKTVSTQKTSVMRKLCVHSDQELFAFCQEHQVV</sequence>
<dbReference type="GO" id="GO:0000160">
    <property type="term" value="P:phosphorelay signal transduction system"/>
    <property type="evidence" value="ECO:0007669"/>
    <property type="project" value="InterPro"/>
</dbReference>
<evidence type="ECO:0000256" key="1">
    <source>
        <dbReference type="ARBA" id="ARBA00022553"/>
    </source>
</evidence>
<dbReference type="SMART" id="SM00421">
    <property type="entry name" value="HTH_LUXR"/>
    <property type="match status" value="1"/>
</dbReference>
<protein>
    <submittedName>
        <fullName evidence="3">Two-component transcriptional response regulator, LuxR family</fullName>
    </submittedName>
</protein>
<dbReference type="Pfam" id="PF00072">
    <property type="entry name" value="Response_reg"/>
    <property type="match status" value="1"/>
</dbReference>
<dbReference type="InterPro" id="IPR000792">
    <property type="entry name" value="Tscrpt_reg_LuxR_C"/>
</dbReference>
<dbReference type="SUPFAM" id="SSF46894">
    <property type="entry name" value="C-terminal effector domain of the bipartite response regulators"/>
    <property type="match status" value="1"/>
</dbReference>
<dbReference type="RefSeq" id="WP_009043247.1">
    <property type="nucleotide sequence ID" value="NZ_CP027714.1"/>
</dbReference>
<evidence type="ECO:0000313" key="3">
    <source>
        <dbReference type="EMBL" id="AZE49629.1"/>
    </source>
</evidence>
<dbReference type="CDD" id="cd06170">
    <property type="entry name" value="LuxR_C_like"/>
    <property type="match status" value="1"/>
</dbReference>
<reference evidence="3 4" key="1">
    <citation type="submission" date="2018-03" db="EMBL/GenBank/DDBJ databases">
        <title>Diversity of phytobeneficial traits revealed by whole-genome analysis of worldwide-isolated phenazine-producing Pseudomonas spp.</title>
        <authorList>
            <person name="Biessy A."/>
            <person name="Novinscak A."/>
            <person name="Blom J."/>
            <person name="Leger G."/>
            <person name="Thomashow L.S."/>
            <person name="Cazorla F.M."/>
            <person name="Josic D."/>
            <person name="Filion M."/>
        </authorList>
    </citation>
    <scope>NUCLEOTIDE SEQUENCE [LARGE SCALE GENOMIC DNA]</scope>
    <source>
        <strain evidence="3 4">B25</strain>
    </source>
</reference>
<dbReference type="GO" id="GO:0006355">
    <property type="term" value="P:regulation of DNA-templated transcription"/>
    <property type="evidence" value="ECO:0007669"/>
    <property type="project" value="InterPro"/>
</dbReference>
<dbReference type="PANTHER" id="PTHR45566:SF2">
    <property type="entry name" value="NARL SUBFAMILY"/>
    <property type="match status" value="1"/>
</dbReference>
<gene>
    <name evidence="3" type="ORF">C4K04_3960</name>
</gene>
<dbReference type="PROSITE" id="PS50110">
    <property type="entry name" value="RESPONSE_REGULATORY"/>
    <property type="match status" value="1"/>
</dbReference>
<dbReference type="InterPro" id="IPR011006">
    <property type="entry name" value="CheY-like_superfamily"/>
</dbReference>
<dbReference type="InterPro" id="IPR036388">
    <property type="entry name" value="WH-like_DNA-bd_sf"/>
</dbReference>
<dbReference type="PROSITE" id="PS50043">
    <property type="entry name" value="HTH_LUXR_2"/>
    <property type="match status" value="1"/>
</dbReference>
<dbReference type="Proteomes" id="UP000268048">
    <property type="component" value="Chromosome"/>
</dbReference>
<accession>A0A3G7TTM1</accession>